<feature type="transmembrane region" description="Helical" evidence="15">
    <location>
        <begin position="12"/>
        <end position="32"/>
    </location>
</feature>
<evidence type="ECO:0000256" key="9">
    <source>
        <dbReference type="ARBA" id="ARBA00022741"/>
    </source>
</evidence>
<dbReference type="GO" id="GO:0030295">
    <property type="term" value="F:protein kinase activator activity"/>
    <property type="evidence" value="ECO:0007669"/>
    <property type="project" value="TreeGrafter"/>
</dbReference>
<dbReference type="RefSeq" id="WP_171011962.1">
    <property type="nucleotide sequence ID" value="NZ_CBCRUQ010000009.1"/>
</dbReference>
<keyword evidence="9" id="KW-0547">Nucleotide-binding</keyword>
<sequence length="606" mass="69293">MFRSLKSKLNAIYLTLVLTLLIVSINAFLRLYNLNQSIENLMVDNYKSISASSNMKESIEEENLAILNFIYYENDKALEDINLHNKTFYKWFNIESNNITEITEKEKIDLIGSLYSQFENEVSNIENIKVKNGTKSSMKHYEKNLIPIYKKLKKELLGLSSINEKAMFNSKNNVLTSGEKSLYFTLFLSLITVMGGLIISKLLLNKYFRPIALLTENVKSIREGNLNQRINIISQDEIGILTKEFNNMTERLEMYEKSTTGELMKEKNRSITLVKSIPDPLILLDSKFRVLLINKACENFFNLNEMESLNKSILNIIKNSDLYNHISDVIANKNKENQKIIPIKKGDKIYFFNTIVTAAENKRDIIVVLQNVTQLKKLEEIKNNFISTVSHEFKTPLNSIILGTSLLIEEDMGELNTTQKEILETIMEDGEKLSSLVINLLQLTKIESDKAIFNYSLCSIEGIIDDCYKNFYELAEKKSVNLCYEMSENIPKIEIDSQKINWVINNLLSNALKFTNPGDEICIKAFKCSDKIFITVSDTGIGIPEKYVDKIFDKFVQIHDSSFELKSTGLGLAIAKEIVQAHGGNIWCESTLDMGSTFTFTLPLDE</sequence>
<evidence type="ECO:0000259" key="17">
    <source>
        <dbReference type="PROSITE" id="PS50112"/>
    </source>
</evidence>
<evidence type="ECO:0000256" key="15">
    <source>
        <dbReference type="SAM" id="Phobius"/>
    </source>
</evidence>
<evidence type="ECO:0000256" key="3">
    <source>
        <dbReference type="ARBA" id="ARBA00004236"/>
    </source>
</evidence>
<dbReference type="EMBL" id="LR590481">
    <property type="protein sequence ID" value="VTQ84531.1"/>
    <property type="molecule type" value="Genomic_DNA"/>
</dbReference>
<organism evidence="19 20">
    <name type="scientific">Hathewaya histolytica</name>
    <name type="common">Clostridium histolyticum</name>
    <dbReference type="NCBI Taxonomy" id="1498"/>
    <lineage>
        <taxon>Bacteria</taxon>
        <taxon>Bacillati</taxon>
        <taxon>Bacillota</taxon>
        <taxon>Clostridia</taxon>
        <taxon>Eubacteriales</taxon>
        <taxon>Clostridiaceae</taxon>
        <taxon>Hathewaya</taxon>
    </lineage>
</organism>
<evidence type="ECO:0000313" key="19">
    <source>
        <dbReference type="EMBL" id="VTQ84531.1"/>
    </source>
</evidence>
<evidence type="ECO:0000256" key="8">
    <source>
        <dbReference type="ARBA" id="ARBA00022692"/>
    </source>
</evidence>
<dbReference type="SUPFAM" id="SSF55874">
    <property type="entry name" value="ATPase domain of HSP90 chaperone/DNA topoisomerase II/histidine kinase"/>
    <property type="match status" value="1"/>
</dbReference>
<dbReference type="InterPro" id="IPR004358">
    <property type="entry name" value="Sig_transdc_His_kin-like_C"/>
</dbReference>
<dbReference type="SUPFAM" id="SSF47384">
    <property type="entry name" value="Homodimeric domain of signal transducing histidine kinase"/>
    <property type="match status" value="1"/>
</dbReference>
<dbReference type="KEGG" id="hhw:NCTC503_00561"/>
<keyword evidence="11" id="KW-0067">ATP-binding</keyword>
<dbReference type="Gene3D" id="3.30.565.10">
    <property type="entry name" value="Histidine kinase-like ATPase, C-terminal domain"/>
    <property type="match status" value="1"/>
</dbReference>
<dbReference type="SUPFAM" id="SSF55785">
    <property type="entry name" value="PYP-like sensor domain (PAS domain)"/>
    <property type="match status" value="1"/>
</dbReference>
<dbReference type="InterPro" id="IPR003660">
    <property type="entry name" value="HAMP_dom"/>
</dbReference>
<evidence type="ECO:0000313" key="20">
    <source>
        <dbReference type="Proteomes" id="UP000308489"/>
    </source>
</evidence>
<evidence type="ECO:0000256" key="11">
    <source>
        <dbReference type="ARBA" id="ARBA00022840"/>
    </source>
</evidence>
<dbReference type="PROSITE" id="PS50109">
    <property type="entry name" value="HIS_KIN"/>
    <property type="match status" value="1"/>
</dbReference>
<dbReference type="GO" id="GO:0005886">
    <property type="term" value="C:plasma membrane"/>
    <property type="evidence" value="ECO:0007669"/>
    <property type="project" value="UniProtKB-SubCell"/>
</dbReference>
<dbReference type="InterPro" id="IPR013767">
    <property type="entry name" value="PAS_fold"/>
</dbReference>
<dbReference type="SMART" id="SM00388">
    <property type="entry name" value="HisKA"/>
    <property type="match status" value="1"/>
</dbReference>
<dbReference type="AlphaFoldDB" id="A0A4U9R2G3"/>
<accession>A0A4U9R2G3</accession>
<name>A0A4U9R2G3_HATHI</name>
<evidence type="ECO:0000259" key="18">
    <source>
        <dbReference type="PROSITE" id="PS50885"/>
    </source>
</evidence>
<dbReference type="Proteomes" id="UP000308489">
    <property type="component" value="Chromosome 1"/>
</dbReference>
<protein>
    <recommendedName>
        <fullName evidence="4">histidine kinase</fullName>
        <ecNumber evidence="4">2.7.13.3</ecNumber>
    </recommendedName>
</protein>
<evidence type="ECO:0000256" key="4">
    <source>
        <dbReference type="ARBA" id="ARBA00012438"/>
    </source>
</evidence>
<dbReference type="InterPro" id="IPR000014">
    <property type="entry name" value="PAS"/>
</dbReference>
<evidence type="ECO:0000256" key="1">
    <source>
        <dbReference type="ARBA" id="ARBA00000085"/>
    </source>
</evidence>
<dbReference type="PANTHER" id="PTHR42878:SF7">
    <property type="entry name" value="SENSOR HISTIDINE KINASE GLRK"/>
    <property type="match status" value="1"/>
</dbReference>
<dbReference type="SUPFAM" id="SSF158472">
    <property type="entry name" value="HAMP domain-like"/>
    <property type="match status" value="1"/>
</dbReference>
<keyword evidence="5" id="KW-1003">Cell membrane</keyword>
<evidence type="ECO:0000256" key="10">
    <source>
        <dbReference type="ARBA" id="ARBA00022777"/>
    </source>
</evidence>
<dbReference type="Gene3D" id="3.30.450.20">
    <property type="entry name" value="PAS domain"/>
    <property type="match status" value="1"/>
</dbReference>
<dbReference type="InterPro" id="IPR050351">
    <property type="entry name" value="BphY/WalK/GraS-like"/>
</dbReference>
<dbReference type="GO" id="GO:0000155">
    <property type="term" value="F:phosphorelay sensor kinase activity"/>
    <property type="evidence" value="ECO:0007669"/>
    <property type="project" value="InterPro"/>
</dbReference>
<dbReference type="InterPro" id="IPR036890">
    <property type="entry name" value="HATPase_C_sf"/>
</dbReference>
<evidence type="ECO:0000259" key="16">
    <source>
        <dbReference type="PROSITE" id="PS50109"/>
    </source>
</evidence>
<dbReference type="InterPro" id="IPR003594">
    <property type="entry name" value="HATPase_dom"/>
</dbReference>
<comment type="catalytic activity">
    <reaction evidence="1">
        <text>ATP + protein L-histidine = ADP + protein N-phospho-L-histidine.</text>
        <dbReference type="EC" id="2.7.13.3"/>
    </reaction>
</comment>
<feature type="transmembrane region" description="Helical" evidence="15">
    <location>
        <begin position="182"/>
        <end position="204"/>
    </location>
</feature>
<keyword evidence="10" id="KW-0418">Kinase</keyword>
<evidence type="ECO:0000256" key="2">
    <source>
        <dbReference type="ARBA" id="ARBA00004141"/>
    </source>
</evidence>
<dbReference type="PROSITE" id="PS50885">
    <property type="entry name" value="HAMP"/>
    <property type="match status" value="1"/>
</dbReference>
<dbReference type="CDD" id="cd00082">
    <property type="entry name" value="HisKA"/>
    <property type="match status" value="1"/>
</dbReference>
<dbReference type="SMART" id="SM00304">
    <property type="entry name" value="HAMP"/>
    <property type="match status" value="1"/>
</dbReference>
<dbReference type="InterPro" id="IPR003661">
    <property type="entry name" value="HisK_dim/P_dom"/>
</dbReference>
<dbReference type="CDD" id="cd06225">
    <property type="entry name" value="HAMP"/>
    <property type="match status" value="1"/>
</dbReference>
<dbReference type="SMART" id="SM00091">
    <property type="entry name" value="PAS"/>
    <property type="match status" value="1"/>
</dbReference>
<evidence type="ECO:0000256" key="13">
    <source>
        <dbReference type="ARBA" id="ARBA00023012"/>
    </source>
</evidence>
<keyword evidence="14 15" id="KW-0472">Membrane</keyword>
<keyword evidence="7 19" id="KW-0808">Transferase</keyword>
<feature type="domain" description="HAMP" evidence="18">
    <location>
        <begin position="205"/>
        <end position="257"/>
    </location>
</feature>
<dbReference type="Pfam" id="PF00989">
    <property type="entry name" value="PAS"/>
    <property type="match status" value="1"/>
</dbReference>
<dbReference type="InterPro" id="IPR036097">
    <property type="entry name" value="HisK_dim/P_sf"/>
</dbReference>
<dbReference type="GO" id="GO:0006355">
    <property type="term" value="P:regulation of DNA-templated transcription"/>
    <property type="evidence" value="ECO:0007669"/>
    <property type="project" value="InterPro"/>
</dbReference>
<dbReference type="PANTHER" id="PTHR42878">
    <property type="entry name" value="TWO-COMPONENT HISTIDINE KINASE"/>
    <property type="match status" value="1"/>
</dbReference>
<dbReference type="SMART" id="SM00387">
    <property type="entry name" value="HATPase_c"/>
    <property type="match status" value="1"/>
</dbReference>
<keyword evidence="12 15" id="KW-1133">Transmembrane helix</keyword>
<dbReference type="CDD" id="cd00130">
    <property type="entry name" value="PAS"/>
    <property type="match status" value="1"/>
</dbReference>
<evidence type="ECO:0000256" key="5">
    <source>
        <dbReference type="ARBA" id="ARBA00022475"/>
    </source>
</evidence>
<proteinExistence type="predicted"/>
<dbReference type="Gene3D" id="6.10.340.10">
    <property type="match status" value="1"/>
</dbReference>
<dbReference type="Pfam" id="PF02518">
    <property type="entry name" value="HATPase_c"/>
    <property type="match status" value="1"/>
</dbReference>
<dbReference type="Pfam" id="PF00672">
    <property type="entry name" value="HAMP"/>
    <property type="match status" value="1"/>
</dbReference>
<evidence type="ECO:0000256" key="6">
    <source>
        <dbReference type="ARBA" id="ARBA00022553"/>
    </source>
</evidence>
<evidence type="ECO:0000256" key="12">
    <source>
        <dbReference type="ARBA" id="ARBA00022989"/>
    </source>
</evidence>
<dbReference type="GO" id="GO:0000156">
    <property type="term" value="F:phosphorelay response regulator activity"/>
    <property type="evidence" value="ECO:0007669"/>
    <property type="project" value="TreeGrafter"/>
</dbReference>
<dbReference type="GO" id="GO:0005524">
    <property type="term" value="F:ATP binding"/>
    <property type="evidence" value="ECO:0007669"/>
    <property type="project" value="UniProtKB-KW"/>
</dbReference>
<evidence type="ECO:0000256" key="14">
    <source>
        <dbReference type="ARBA" id="ARBA00023136"/>
    </source>
</evidence>
<dbReference type="GO" id="GO:0007234">
    <property type="term" value="P:osmosensory signaling via phosphorelay pathway"/>
    <property type="evidence" value="ECO:0007669"/>
    <property type="project" value="TreeGrafter"/>
</dbReference>
<gene>
    <name evidence="19" type="primary">kinB</name>
    <name evidence="19" type="ORF">NCTC503_00561</name>
</gene>
<keyword evidence="6" id="KW-0597">Phosphoprotein</keyword>
<dbReference type="InterPro" id="IPR005467">
    <property type="entry name" value="His_kinase_dom"/>
</dbReference>
<feature type="domain" description="Histidine kinase" evidence="16">
    <location>
        <begin position="388"/>
        <end position="606"/>
    </location>
</feature>
<dbReference type="PRINTS" id="PR00344">
    <property type="entry name" value="BCTRLSENSOR"/>
</dbReference>
<comment type="subcellular location">
    <subcellularLocation>
        <location evidence="3">Cell membrane</location>
    </subcellularLocation>
    <subcellularLocation>
        <location evidence="2">Membrane</location>
        <topology evidence="2">Multi-pass membrane protein</topology>
    </subcellularLocation>
</comment>
<dbReference type="Pfam" id="PF00512">
    <property type="entry name" value="HisKA"/>
    <property type="match status" value="1"/>
</dbReference>
<evidence type="ECO:0000256" key="7">
    <source>
        <dbReference type="ARBA" id="ARBA00022679"/>
    </source>
</evidence>
<feature type="domain" description="PAS" evidence="17">
    <location>
        <begin position="266"/>
        <end position="321"/>
    </location>
</feature>
<keyword evidence="8 15" id="KW-0812">Transmembrane</keyword>
<dbReference type="PROSITE" id="PS50112">
    <property type="entry name" value="PAS"/>
    <property type="match status" value="1"/>
</dbReference>
<keyword evidence="20" id="KW-1185">Reference proteome</keyword>
<dbReference type="FunFam" id="3.30.565.10:FF:000023">
    <property type="entry name" value="PAS domain-containing sensor histidine kinase"/>
    <property type="match status" value="1"/>
</dbReference>
<dbReference type="EC" id="2.7.13.3" evidence="4"/>
<dbReference type="InterPro" id="IPR035965">
    <property type="entry name" value="PAS-like_dom_sf"/>
</dbReference>
<dbReference type="Gene3D" id="1.10.287.130">
    <property type="match status" value="1"/>
</dbReference>
<reference evidence="19 20" key="1">
    <citation type="submission" date="2019-05" db="EMBL/GenBank/DDBJ databases">
        <authorList>
            <consortium name="Pathogen Informatics"/>
        </authorList>
    </citation>
    <scope>NUCLEOTIDE SEQUENCE [LARGE SCALE GENOMIC DNA]</scope>
    <source>
        <strain evidence="19 20">NCTC503</strain>
    </source>
</reference>
<keyword evidence="13" id="KW-0902">Two-component regulatory system</keyword>